<name>A0ABX5F6V1_9CHRO</name>
<gene>
    <name evidence="2" type="ORF">C7B81_15510</name>
</gene>
<organism evidence="2 3">
    <name type="scientific">Aphanothece cf. minutissima CCALA 015</name>
    <dbReference type="NCBI Taxonomy" id="2107695"/>
    <lineage>
        <taxon>Bacteria</taxon>
        <taxon>Bacillati</taxon>
        <taxon>Cyanobacteriota</taxon>
        <taxon>Cyanophyceae</taxon>
        <taxon>Oscillatoriophycideae</taxon>
        <taxon>Chroococcales</taxon>
        <taxon>Aphanothecaceae</taxon>
        <taxon>Aphanothece</taxon>
    </lineage>
</organism>
<dbReference type="EMBL" id="PVWP01000014">
    <property type="protein sequence ID" value="PSB35873.1"/>
    <property type="molecule type" value="Genomic_DNA"/>
</dbReference>
<reference evidence="2 3" key="2">
    <citation type="submission" date="2018-03" db="EMBL/GenBank/DDBJ databases">
        <title>The ancient ancestry and fast evolution of plastids.</title>
        <authorList>
            <person name="Moore K.R."/>
            <person name="Magnabosco C."/>
            <person name="Momper L."/>
            <person name="Gold D.A."/>
            <person name="Bosak T."/>
            <person name="Fournier G.P."/>
        </authorList>
    </citation>
    <scope>NUCLEOTIDE SEQUENCE [LARGE SCALE GENOMIC DNA]</scope>
    <source>
        <strain evidence="2 3">CCALA 015</strain>
    </source>
</reference>
<evidence type="ECO:0000313" key="3">
    <source>
        <dbReference type="Proteomes" id="UP000238218"/>
    </source>
</evidence>
<protein>
    <submittedName>
        <fullName evidence="2">Uncharacterized protein</fullName>
    </submittedName>
</protein>
<feature type="compositionally biased region" description="Basic and acidic residues" evidence="1">
    <location>
        <begin position="53"/>
        <end position="62"/>
    </location>
</feature>
<feature type="non-terminal residue" evidence="2">
    <location>
        <position position="1"/>
    </location>
</feature>
<proteinExistence type="predicted"/>
<feature type="region of interest" description="Disordered" evidence="1">
    <location>
        <begin position="24"/>
        <end position="62"/>
    </location>
</feature>
<comment type="caution">
    <text evidence="2">The sequence shown here is derived from an EMBL/GenBank/DDBJ whole genome shotgun (WGS) entry which is preliminary data.</text>
</comment>
<keyword evidence="3" id="KW-1185">Reference proteome</keyword>
<reference evidence="2 3" key="1">
    <citation type="submission" date="2018-02" db="EMBL/GenBank/DDBJ databases">
        <authorList>
            <person name="Moore K."/>
            <person name="Momper L."/>
        </authorList>
    </citation>
    <scope>NUCLEOTIDE SEQUENCE [LARGE SCALE GENOMIC DNA]</scope>
    <source>
        <strain evidence="2 3">CCALA 015</strain>
    </source>
</reference>
<accession>A0ABX5F6V1</accession>
<evidence type="ECO:0000313" key="2">
    <source>
        <dbReference type="EMBL" id="PSB35873.1"/>
    </source>
</evidence>
<sequence length="62" mass="6695">FCPCEGAMRKSHPRRVAFLLATTSDSPRQRAAEGAGGNGQARLLNRHSAGQARMRECCSSHP</sequence>
<dbReference type="Proteomes" id="UP000238218">
    <property type="component" value="Unassembled WGS sequence"/>
</dbReference>
<evidence type="ECO:0000256" key="1">
    <source>
        <dbReference type="SAM" id="MobiDB-lite"/>
    </source>
</evidence>